<dbReference type="AlphaFoldDB" id="A0A8S4S1Q4"/>
<proteinExistence type="predicted"/>
<organism evidence="1 2">
    <name type="scientific">Pararge aegeria aegeria</name>
    <dbReference type="NCBI Taxonomy" id="348720"/>
    <lineage>
        <taxon>Eukaryota</taxon>
        <taxon>Metazoa</taxon>
        <taxon>Ecdysozoa</taxon>
        <taxon>Arthropoda</taxon>
        <taxon>Hexapoda</taxon>
        <taxon>Insecta</taxon>
        <taxon>Pterygota</taxon>
        <taxon>Neoptera</taxon>
        <taxon>Endopterygota</taxon>
        <taxon>Lepidoptera</taxon>
        <taxon>Glossata</taxon>
        <taxon>Ditrysia</taxon>
        <taxon>Papilionoidea</taxon>
        <taxon>Nymphalidae</taxon>
        <taxon>Satyrinae</taxon>
        <taxon>Satyrini</taxon>
        <taxon>Parargina</taxon>
        <taxon>Pararge</taxon>
    </lineage>
</organism>
<accession>A0A8S4S1Q4</accession>
<evidence type="ECO:0000313" key="1">
    <source>
        <dbReference type="EMBL" id="CAH2243832.1"/>
    </source>
</evidence>
<gene>
    <name evidence="1" type="primary">jg15134</name>
    <name evidence="1" type="ORF">PAEG_LOCUS19914</name>
</gene>
<keyword evidence="2" id="KW-1185">Reference proteome</keyword>
<protein>
    <submittedName>
        <fullName evidence="1">Jg15134 protein</fullName>
    </submittedName>
</protein>
<name>A0A8S4S1Q4_9NEOP</name>
<evidence type="ECO:0000313" key="2">
    <source>
        <dbReference type="Proteomes" id="UP000838756"/>
    </source>
</evidence>
<reference evidence="1" key="1">
    <citation type="submission" date="2022-03" db="EMBL/GenBank/DDBJ databases">
        <authorList>
            <person name="Lindestad O."/>
        </authorList>
    </citation>
    <scope>NUCLEOTIDE SEQUENCE</scope>
</reference>
<comment type="caution">
    <text evidence="1">The sequence shown here is derived from an EMBL/GenBank/DDBJ whole genome shotgun (WGS) entry which is preliminary data.</text>
</comment>
<dbReference type="Proteomes" id="UP000838756">
    <property type="component" value="Unassembled WGS sequence"/>
</dbReference>
<dbReference type="EMBL" id="CAKXAJ010025777">
    <property type="protein sequence ID" value="CAH2243832.1"/>
    <property type="molecule type" value="Genomic_DNA"/>
</dbReference>
<sequence>MYDPSSSSWHGINQCTSTAGRRSFLESSKYNGKQCKAAGPKRQKTMPTNVALPLIEERVSEFPPAAIVRVGGLKMTNDFNI</sequence>